<dbReference type="OrthoDB" id="4719016at2759"/>
<sequence>MRGSERVRSTSDQERESEKVQKEFLEWWIRNDTQSQYKLLTKTATFRCESELQRSRIQAVVSSRVKNVDSLRTKLDQRVSKSEKIYRERKDIISDIVDLAGVRVALYMPSQMDVIDKLIRKKFHVFHTKEHGVGKRTEENEAKRGSTSTEYVPHFAGYRAKHYRVTLDGPNSSNRLEGPIEIQVISMLNHTWAQVSHDLVYKQMNGLPSEEEIRILDGLDGLIQVGETLLQQLHGVFQRRVEAQNIPFQSEYKLASFLVGKEMGLQSWLPSLLEKRGIPSEFHFGSMGPLLKLLKSAKRASPRDLEPYIGQLGKSSILDGPLHHFLAQARRPKLDLSILLMERVLLDANAADQLKQNATWTDDTVICRIKVLVGTLVLLDNLFPPFKEWAPKLFVDQNLRHSFDFGRNVQWLIHAEHLQAVVERREPPAQELNYHLEQPWTWFSTQPNGLIEFAFKVSSHVDFADFDRLSYFKQVLTQAPFQDESKMLHWKRL</sequence>
<keyword evidence="3" id="KW-1185">Reference proteome</keyword>
<dbReference type="AlphaFoldDB" id="A0A5N5D0N4"/>
<evidence type="ECO:0000313" key="2">
    <source>
        <dbReference type="EMBL" id="KAB2571213.1"/>
    </source>
</evidence>
<name>A0A5N5D0N4_9PEZI</name>
<dbReference type="Proteomes" id="UP000325902">
    <property type="component" value="Unassembled WGS sequence"/>
</dbReference>
<organism evidence="2 3">
    <name type="scientific">Lasiodiplodia theobromae</name>
    <dbReference type="NCBI Taxonomy" id="45133"/>
    <lineage>
        <taxon>Eukaryota</taxon>
        <taxon>Fungi</taxon>
        <taxon>Dikarya</taxon>
        <taxon>Ascomycota</taxon>
        <taxon>Pezizomycotina</taxon>
        <taxon>Dothideomycetes</taxon>
        <taxon>Dothideomycetes incertae sedis</taxon>
        <taxon>Botryosphaeriales</taxon>
        <taxon>Botryosphaeriaceae</taxon>
        <taxon>Lasiodiplodia</taxon>
    </lineage>
</organism>
<dbReference type="InterPro" id="IPR043519">
    <property type="entry name" value="NT_sf"/>
</dbReference>
<dbReference type="GO" id="GO:0015969">
    <property type="term" value="P:guanosine tetraphosphate metabolic process"/>
    <property type="evidence" value="ECO:0007669"/>
    <property type="project" value="InterPro"/>
</dbReference>
<reference evidence="2 3" key="1">
    <citation type="journal article" date="2019" name="Sci. Rep.">
        <title>A multi-omics analysis of the grapevine pathogen Lasiodiplodia theobromae reveals that temperature affects the expression of virulence- and pathogenicity-related genes.</title>
        <authorList>
            <person name="Felix C."/>
            <person name="Meneses R."/>
            <person name="Goncalves M.F.M."/>
            <person name="Tilleman L."/>
            <person name="Duarte A.S."/>
            <person name="Jorrin-Novo J.V."/>
            <person name="Van de Peer Y."/>
            <person name="Deforce D."/>
            <person name="Van Nieuwerburgh F."/>
            <person name="Esteves A.C."/>
            <person name="Alves A."/>
        </authorList>
    </citation>
    <scope>NUCLEOTIDE SEQUENCE [LARGE SCALE GENOMIC DNA]</scope>
    <source>
        <strain evidence="2 3">LA-SOL3</strain>
    </source>
</reference>
<evidence type="ECO:0000259" key="1">
    <source>
        <dbReference type="SMART" id="SM00954"/>
    </source>
</evidence>
<dbReference type="SMART" id="SM00954">
    <property type="entry name" value="RelA_SpoT"/>
    <property type="match status" value="1"/>
</dbReference>
<evidence type="ECO:0000313" key="3">
    <source>
        <dbReference type="Proteomes" id="UP000325902"/>
    </source>
</evidence>
<dbReference type="SUPFAM" id="SSF81301">
    <property type="entry name" value="Nucleotidyltransferase"/>
    <property type="match status" value="1"/>
</dbReference>
<dbReference type="Pfam" id="PF04607">
    <property type="entry name" value="RelA_SpoT"/>
    <property type="match status" value="1"/>
</dbReference>
<dbReference type="InterPro" id="IPR007685">
    <property type="entry name" value="RelA_SpoT"/>
</dbReference>
<accession>A0A5N5D0N4</accession>
<feature type="domain" description="RelA/SpoT" evidence="1">
    <location>
        <begin position="63"/>
        <end position="207"/>
    </location>
</feature>
<dbReference type="PANTHER" id="PTHR41773">
    <property type="entry name" value="GTP PYROPHOSPHATASE-RELATED"/>
    <property type="match status" value="1"/>
</dbReference>
<dbReference type="PANTHER" id="PTHR41773:SF1">
    <property type="entry name" value="RELA_SPOT DOMAIN-CONTAINING PROTEIN"/>
    <property type="match status" value="1"/>
</dbReference>
<dbReference type="CDD" id="cd05399">
    <property type="entry name" value="NT_Rel-Spo_like"/>
    <property type="match status" value="1"/>
</dbReference>
<comment type="caution">
    <text evidence="2">The sequence shown here is derived from an EMBL/GenBank/DDBJ whole genome shotgun (WGS) entry which is preliminary data.</text>
</comment>
<dbReference type="Gene3D" id="3.30.460.10">
    <property type="entry name" value="Beta Polymerase, domain 2"/>
    <property type="match status" value="1"/>
</dbReference>
<protein>
    <recommendedName>
        <fullName evidence="1">RelA/SpoT domain-containing protein</fullName>
    </recommendedName>
</protein>
<proteinExistence type="predicted"/>
<dbReference type="EMBL" id="VCHE01000107">
    <property type="protein sequence ID" value="KAB2571213.1"/>
    <property type="molecule type" value="Genomic_DNA"/>
</dbReference>
<gene>
    <name evidence="2" type="ORF">DBV05_g10115</name>
</gene>